<dbReference type="AlphaFoldDB" id="A0A4Q7AMU0"/>
<comment type="caution">
    <text evidence="1">The sequence shown here is derived from an EMBL/GenBank/DDBJ whole genome shotgun (WGS) entry which is preliminary data.</text>
</comment>
<organism evidence="1 2">
    <name type="scientific">Acinetobacter wuhouensis</name>
    <dbReference type="NCBI Taxonomy" id="1879050"/>
    <lineage>
        <taxon>Bacteria</taxon>
        <taxon>Pseudomonadati</taxon>
        <taxon>Pseudomonadota</taxon>
        <taxon>Gammaproteobacteria</taxon>
        <taxon>Moraxellales</taxon>
        <taxon>Moraxellaceae</taxon>
        <taxon>Acinetobacter</taxon>
    </lineage>
</organism>
<gene>
    <name evidence="1" type="ORF">EXU28_02355</name>
</gene>
<evidence type="ECO:0000313" key="2">
    <source>
        <dbReference type="Proteomes" id="UP000293863"/>
    </source>
</evidence>
<sequence length="128" mass="15485">MVAYLKMETLSLQEQIKQIKLAFRKVERSSRLQWLFEHYPITAKDYYIAYFLIASDTWNKSQRRAILEYYLQTIPHASEQYYLKLLKVIPLAEFIEVIDRIKMKLNDADLDLLNYYLNPILRERGYII</sequence>
<keyword evidence="2" id="KW-1185">Reference proteome</keyword>
<name>A0A4Q7AMU0_9GAMM</name>
<dbReference type="RefSeq" id="WP_130117040.1">
    <property type="nucleotide sequence ID" value="NZ_SGSQ01000003.1"/>
</dbReference>
<reference evidence="1 2" key="1">
    <citation type="submission" date="2019-02" db="EMBL/GenBank/DDBJ databases">
        <title>The Batch Genome Submission of Acinetobacter spp. strains.</title>
        <authorList>
            <person name="Qin J."/>
            <person name="Hu Y."/>
            <person name="Ye H."/>
            <person name="Wei L."/>
            <person name="Feng Y."/>
            <person name="Zong Z."/>
        </authorList>
    </citation>
    <scope>NUCLEOTIDE SEQUENCE [LARGE SCALE GENOMIC DNA]</scope>
    <source>
        <strain evidence="1 2">WCHAW060049</strain>
    </source>
</reference>
<dbReference type="EMBL" id="SGSQ01000003">
    <property type="protein sequence ID" value="RZG48633.1"/>
    <property type="molecule type" value="Genomic_DNA"/>
</dbReference>
<evidence type="ECO:0000313" key="1">
    <source>
        <dbReference type="EMBL" id="RZG48633.1"/>
    </source>
</evidence>
<dbReference type="Proteomes" id="UP000293863">
    <property type="component" value="Unassembled WGS sequence"/>
</dbReference>
<protein>
    <submittedName>
        <fullName evidence="1">Uncharacterized protein</fullName>
    </submittedName>
</protein>
<accession>A0A4Q7AMU0</accession>
<proteinExistence type="predicted"/>